<sequence length="111" mass="11857">MPGGQPLIPSRGRFRVCVGASHKASMLGNQTHVPCVGVGVCPSAPMPGSHPLPSSGVNHMDPDQSYEDEEDVAPNQTGVSPFLHLIGQGEAPAPFFSHTLRWWPGYRKTSI</sequence>
<feature type="region of interest" description="Disordered" evidence="1">
    <location>
        <begin position="47"/>
        <end position="80"/>
    </location>
</feature>
<keyword evidence="3" id="KW-1185">Reference proteome</keyword>
<dbReference type="EMBL" id="VSRR010020117">
    <property type="protein sequence ID" value="MPC62847.1"/>
    <property type="molecule type" value="Genomic_DNA"/>
</dbReference>
<dbReference type="Proteomes" id="UP000324222">
    <property type="component" value="Unassembled WGS sequence"/>
</dbReference>
<evidence type="ECO:0000313" key="2">
    <source>
        <dbReference type="EMBL" id="MPC62847.1"/>
    </source>
</evidence>
<dbReference type="AlphaFoldDB" id="A0A5B7H0H3"/>
<accession>A0A5B7H0H3</accession>
<evidence type="ECO:0000256" key="1">
    <source>
        <dbReference type="SAM" id="MobiDB-lite"/>
    </source>
</evidence>
<organism evidence="2 3">
    <name type="scientific">Portunus trituberculatus</name>
    <name type="common">Swimming crab</name>
    <name type="synonym">Neptunus trituberculatus</name>
    <dbReference type="NCBI Taxonomy" id="210409"/>
    <lineage>
        <taxon>Eukaryota</taxon>
        <taxon>Metazoa</taxon>
        <taxon>Ecdysozoa</taxon>
        <taxon>Arthropoda</taxon>
        <taxon>Crustacea</taxon>
        <taxon>Multicrustacea</taxon>
        <taxon>Malacostraca</taxon>
        <taxon>Eumalacostraca</taxon>
        <taxon>Eucarida</taxon>
        <taxon>Decapoda</taxon>
        <taxon>Pleocyemata</taxon>
        <taxon>Brachyura</taxon>
        <taxon>Eubrachyura</taxon>
        <taxon>Portunoidea</taxon>
        <taxon>Portunidae</taxon>
        <taxon>Portuninae</taxon>
        <taxon>Portunus</taxon>
    </lineage>
</organism>
<gene>
    <name evidence="2" type="ORF">E2C01_056937</name>
</gene>
<name>A0A5B7H0H3_PORTR</name>
<proteinExistence type="predicted"/>
<protein>
    <submittedName>
        <fullName evidence="2">Uncharacterized protein</fullName>
    </submittedName>
</protein>
<evidence type="ECO:0000313" key="3">
    <source>
        <dbReference type="Proteomes" id="UP000324222"/>
    </source>
</evidence>
<comment type="caution">
    <text evidence="2">The sequence shown here is derived from an EMBL/GenBank/DDBJ whole genome shotgun (WGS) entry which is preliminary data.</text>
</comment>
<reference evidence="2 3" key="1">
    <citation type="submission" date="2019-05" db="EMBL/GenBank/DDBJ databases">
        <title>Another draft genome of Portunus trituberculatus and its Hox gene families provides insights of decapod evolution.</title>
        <authorList>
            <person name="Jeong J.-H."/>
            <person name="Song I."/>
            <person name="Kim S."/>
            <person name="Choi T."/>
            <person name="Kim D."/>
            <person name="Ryu S."/>
            <person name="Kim W."/>
        </authorList>
    </citation>
    <scope>NUCLEOTIDE SEQUENCE [LARGE SCALE GENOMIC DNA]</scope>
    <source>
        <tissue evidence="2">Muscle</tissue>
    </source>
</reference>